<comment type="caution">
    <text evidence="1">The sequence shown here is derived from an EMBL/GenBank/DDBJ whole genome shotgun (WGS) entry which is preliminary data.</text>
</comment>
<proteinExistence type="predicted"/>
<evidence type="ECO:0000313" key="2">
    <source>
        <dbReference type="Proteomes" id="UP000824890"/>
    </source>
</evidence>
<keyword evidence="2" id="KW-1185">Reference proteome</keyword>
<sequence length="75" mass="8593">VKESFTVRSSSITREAWMREEEKHTRMQIDGEGEESDPVSRRAKLGKLYEGTFLHHLPKVVVVVVVVVVVEKVLM</sequence>
<evidence type="ECO:0000313" key="1">
    <source>
        <dbReference type="EMBL" id="KAH0915817.1"/>
    </source>
</evidence>
<dbReference type="EMBL" id="JAGKQM010000008">
    <property type="protein sequence ID" value="KAH0915817.1"/>
    <property type="molecule type" value="Genomic_DNA"/>
</dbReference>
<gene>
    <name evidence="1" type="ORF">HID58_030263</name>
</gene>
<name>A0ABQ8CGC3_BRANA</name>
<accession>A0ABQ8CGC3</accession>
<protein>
    <submittedName>
        <fullName evidence="1">Uncharacterized protein</fullName>
    </submittedName>
</protein>
<feature type="non-terminal residue" evidence="1">
    <location>
        <position position="1"/>
    </location>
</feature>
<organism evidence="1 2">
    <name type="scientific">Brassica napus</name>
    <name type="common">Rape</name>
    <dbReference type="NCBI Taxonomy" id="3708"/>
    <lineage>
        <taxon>Eukaryota</taxon>
        <taxon>Viridiplantae</taxon>
        <taxon>Streptophyta</taxon>
        <taxon>Embryophyta</taxon>
        <taxon>Tracheophyta</taxon>
        <taxon>Spermatophyta</taxon>
        <taxon>Magnoliopsida</taxon>
        <taxon>eudicotyledons</taxon>
        <taxon>Gunneridae</taxon>
        <taxon>Pentapetalae</taxon>
        <taxon>rosids</taxon>
        <taxon>malvids</taxon>
        <taxon>Brassicales</taxon>
        <taxon>Brassicaceae</taxon>
        <taxon>Brassiceae</taxon>
        <taxon>Brassica</taxon>
    </lineage>
</organism>
<dbReference type="Proteomes" id="UP000824890">
    <property type="component" value="Unassembled WGS sequence"/>
</dbReference>
<reference evidence="1 2" key="1">
    <citation type="submission" date="2021-05" db="EMBL/GenBank/DDBJ databases">
        <title>Genome Assembly of Synthetic Allotetraploid Brassica napus Reveals Homoeologous Exchanges between Subgenomes.</title>
        <authorList>
            <person name="Davis J.T."/>
        </authorList>
    </citation>
    <scope>NUCLEOTIDE SEQUENCE [LARGE SCALE GENOMIC DNA]</scope>
    <source>
        <strain evidence="2">cv. Da-Ae</strain>
        <tissue evidence="1">Seedling</tissue>
    </source>
</reference>